<feature type="transmembrane region" description="Helical" evidence="7">
    <location>
        <begin position="290"/>
        <end position="318"/>
    </location>
</feature>
<evidence type="ECO:0000313" key="8">
    <source>
        <dbReference type="EMBL" id="MXR50620.1"/>
    </source>
</evidence>
<comment type="caution">
    <text evidence="8">The sequence shown here is derived from an EMBL/GenBank/DDBJ whole genome shotgun (WGS) entry which is preliminary data.</text>
</comment>
<dbReference type="EMBL" id="WUUT01000001">
    <property type="protein sequence ID" value="MXR50620.1"/>
    <property type="molecule type" value="Genomic_DNA"/>
</dbReference>
<feature type="transmembrane region" description="Helical" evidence="7">
    <location>
        <begin position="54"/>
        <end position="77"/>
    </location>
</feature>
<dbReference type="AlphaFoldDB" id="A0A6B0T6V5"/>
<evidence type="ECO:0000256" key="6">
    <source>
        <dbReference type="SAM" id="MobiDB-lite"/>
    </source>
</evidence>
<feature type="compositionally biased region" description="Low complexity" evidence="6">
    <location>
        <begin position="347"/>
        <end position="365"/>
    </location>
</feature>
<reference evidence="8 9" key="1">
    <citation type="submission" date="2019-12" db="EMBL/GenBank/DDBJ databases">
        <title>Isolation and characterization of three novel carbon monoxide-oxidizing members of Halobacteria from salione crusts and soils.</title>
        <authorList>
            <person name="Myers M.R."/>
            <person name="King G.M."/>
        </authorList>
    </citation>
    <scope>NUCLEOTIDE SEQUENCE [LARGE SCALE GENOMIC DNA]</scope>
    <source>
        <strain evidence="8 9">WSH3</strain>
    </source>
</reference>
<feature type="transmembrane region" description="Helical" evidence="7">
    <location>
        <begin position="219"/>
        <end position="240"/>
    </location>
</feature>
<protein>
    <submittedName>
        <fullName evidence="8">AI-2E family transporter</fullName>
    </submittedName>
</protein>
<gene>
    <name evidence="8" type="ORF">GRX03_03215</name>
</gene>
<dbReference type="Pfam" id="PF01594">
    <property type="entry name" value="AI-2E_transport"/>
    <property type="match status" value="1"/>
</dbReference>
<sequence>MRDNERALFVLLAVIAALALVIVRPVLQYVLLSIVLAYVLYPAHRRLEPVIGSFASAITLIAAALVAIIVPIAYVAYAFTDDLRQAASGDSFIELPRLERRIQELTGQNVDLVSSISGLSERLVDVFFGGITGVLSTTLEFTFGIAMVLFLVFYLLRDGEEFVAWLRELSPLPDADTERLFEKVNKTMWGAVMGHSFAALVQSIVAGVGLWLAGISNPLFWTVVMAILAFLPLIGAFLVWAPAAVYLFVLGETIPAVFLFVYGLTVVSLIDYYARPLVIDKSARLNPGIILVSVFGGIYTLGFVGLFVGPIVIGVLVATLETLKEKKTETVEGSTPQTSVDDEPEMPEAGRSEPPSEPASESPND</sequence>
<accession>A0A6B0T6V5</accession>
<keyword evidence="3 7" id="KW-0812">Transmembrane</keyword>
<evidence type="ECO:0000313" key="9">
    <source>
        <dbReference type="Proteomes" id="UP000466535"/>
    </source>
</evidence>
<dbReference type="OrthoDB" id="137390at2157"/>
<dbReference type="InterPro" id="IPR002549">
    <property type="entry name" value="AI-2E-like"/>
</dbReference>
<proteinExistence type="inferred from homology"/>
<dbReference type="Proteomes" id="UP000466535">
    <property type="component" value="Unassembled WGS sequence"/>
</dbReference>
<comment type="subcellular location">
    <subcellularLocation>
        <location evidence="1">Membrane</location>
        <topology evidence="1">Multi-pass membrane protein</topology>
    </subcellularLocation>
</comment>
<evidence type="ECO:0000256" key="7">
    <source>
        <dbReference type="SAM" id="Phobius"/>
    </source>
</evidence>
<organism evidence="8 9">
    <name type="scientific">Halovenus carboxidivorans</name>
    <dbReference type="NCBI Taxonomy" id="2692199"/>
    <lineage>
        <taxon>Archaea</taxon>
        <taxon>Methanobacteriati</taxon>
        <taxon>Methanobacteriota</taxon>
        <taxon>Stenosarchaea group</taxon>
        <taxon>Halobacteria</taxon>
        <taxon>Halobacteriales</taxon>
        <taxon>Haloarculaceae</taxon>
        <taxon>Halovenus</taxon>
    </lineage>
</organism>
<name>A0A6B0T6V5_9EURY</name>
<evidence type="ECO:0000256" key="4">
    <source>
        <dbReference type="ARBA" id="ARBA00022989"/>
    </source>
</evidence>
<keyword evidence="9" id="KW-1185">Reference proteome</keyword>
<evidence type="ECO:0000256" key="2">
    <source>
        <dbReference type="ARBA" id="ARBA00009773"/>
    </source>
</evidence>
<dbReference type="PANTHER" id="PTHR21716">
    <property type="entry name" value="TRANSMEMBRANE PROTEIN"/>
    <property type="match status" value="1"/>
</dbReference>
<evidence type="ECO:0000256" key="1">
    <source>
        <dbReference type="ARBA" id="ARBA00004141"/>
    </source>
</evidence>
<keyword evidence="5 7" id="KW-0472">Membrane</keyword>
<comment type="similarity">
    <text evidence="2">Belongs to the autoinducer-2 exporter (AI-2E) (TC 2.A.86) family.</text>
</comment>
<feature type="transmembrane region" description="Helical" evidence="7">
    <location>
        <begin position="247"/>
        <end position="270"/>
    </location>
</feature>
<dbReference type="PANTHER" id="PTHR21716:SF4">
    <property type="entry name" value="TRANSMEMBRANE PROTEIN 245"/>
    <property type="match status" value="1"/>
</dbReference>
<feature type="region of interest" description="Disordered" evidence="6">
    <location>
        <begin position="327"/>
        <end position="365"/>
    </location>
</feature>
<feature type="transmembrane region" description="Helical" evidence="7">
    <location>
        <begin position="189"/>
        <end position="213"/>
    </location>
</feature>
<keyword evidence="4 7" id="KW-1133">Transmembrane helix</keyword>
<dbReference type="GO" id="GO:0016020">
    <property type="term" value="C:membrane"/>
    <property type="evidence" value="ECO:0007669"/>
    <property type="project" value="UniProtKB-SubCell"/>
</dbReference>
<evidence type="ECO:0000256" key="5">
    <source>
        <dbReference type="ARBA" id="ARBA00023136"/>
    </source>
</evidence>
<feature type="transmembrane region" description="Helical" evidence="7">
    <location>
        <begin position="127"/>
        <end position="156"/>
    </location>
</feature>
<feature type="transmembrane region" description="Helical" evidence="7">
    <location>
        <begin position="29"/>
        <end position="47"/>
    </location>
</feature>
<evidence type="ECO:0000256" key="3">
    <source>
        <dbReference type="ARBA" id="ARBA00022692"/>
    </source>
</evidence>